<keyword evidence="5" id="KW-0998">Cell outer membrane</keyword>
<organism evidence="8 9">
    <name type="scientific">Sphingobacterium pedocola</name>
    <dbReference type="NCBI Taxonomy" id="2082722"/>
    <lineage>
        <taxon>Bacteria</taxon>
        <taxon>Pseudomonadati</taxon>
        <taxon>Bacteroidota</taxon>
        <taxon>Sphingobacteriia</taxon>
        <taxon>Sphingobacteriales</taxon>
        <taxon>Sphingobacteriaceae</taxon>
        <taxon>Sphingobacterium</taxon>
    </lineage>
</organism>
<feature type="domain" description="RagB/SusD" evidence="6">
    <location>
        <begin position="291"/>
        <end position="550"/>
    </location>
</feature>
<evidence type="ECO:0000256" key="5">
    <source>
        <dbReference type="ARBA" id="ARBA00023237"/>
    </source>
</evidence>
<dbReference type="PROSITE" id="PS51257">
    <property type="entry name" value="PROKAR_LIPOPROTEIN"/>
    <property type="match status" value="1"/>
</dbReference>
<proteinExistence type="inferred from homology"/>
<evidence type="ECO:0000259" key="7">
    <source>
        <dbReference type="Pfam" id="PF14322"/>
    </source>
</evidence>
<gene>
    <name evidence="8" type="ORF">C4F40_03340</name>
</gene>
<dbReference type="Gene3D" id="1.25.40.390">
    <property type="match status" value="1"/>
</dbReference>
<comment type="subcellular location">
    <subcellularLocation>
        <location evidence="1">Cell outer membrane</location>
    </subcellularLocation>
</comment>
<keyword evidence="3" id="KW-0732">Signal</keyword>
<comment type="caution">
    <text evidence="8">The sequence shown here is derived from an EMBL/GenBank/DDBJ whole genome shotgun (WGS) entry which is preliminary data.</text>
</comment>
<dbReference type="RefSeq" id="WP_196941482.1">
    <property type="nucleotide sequence ID" value="NZ_MU158694.1"/>
</dbReference>
<dbReference type="InterPro" id="IPR012944">
    <property type="entry name" value="SusD_RagB_dom"/>
</dbReference>
<evidence type="ECO:0000256" key="3">
    <source>
        <dbReference type="ARBA" id="ARBA00022729"/>
    </source>
</evidence>
<reference evidence="8 9" key="1">
    <citation type="submission" date="2018-02" db="EMBL/GenBank/DDBJ databases">
        <title>Sphingobacterium KA21.</title>
        <authorList>
            <person name="Vasarhelyi B.M."/>
            <person name="Deshmukh S."/>
            <person name="Balint B."/>
            <person name="Kukolya J."/>
        </authorList>
    </citation>
    <scope>NUCLEOTIDE SEQUENCE [LARGE SCALE GENOMIC DNA]</scope>
    <source>
        <strain evidence="8 9">Ka21</strain>
    </source>
</reference>
<evidence type="ECO:0000313" key="9">
    <source>
        <dbReference type="Proteomes" id="UP000618319"/>
    </source>
</evidence>
<dbReference type="Proteomes" id="UP000618319">
    <property type="component" value="Unassembled WGS sequence"/>
</dbReference>
<keyword evidence="9" id="KW-1185">Reference proteome</keyword>
<keyword evidence="4" id="KW-0472">Membrane</keyword>
<protein>
    <submittedName>
        <fullName evidence="8">RagB/SusD family nutrient uptake outer membrane protein</fullName>
    </submittedName>
</protein>
<dbReference type="Pfam" id="PF07980">
    <property type="entry name" value="SusD_RagB"/>
    <property type="match status" value="1"/>
</dbReference>
<name>A0ABR9T338_9SPHI</name>
<accession>A0ABR9T338</accession>
<comment type="similarity">
    <text evidence="2">Belongs to the SusD family.</text>
</comment>
<sequence length="552" mass="62348">MRLILKRNITIAALSIATIGMSACTKLDENLYSSLRKETFYKNKLEVLQAASRSFTHMQAWLAPTGQNGHYFHSESAADQLAWPQKGRHGYDGGDHFRLHYHTWTDNEGRLRDAWRLIWEGLGYVNNAIADIETLNAEAIGMTVEELNEVLAQLRVLRGFHYLKIMDLWGNVPISTAVATEPLNPETKPRAEVFAFIEKEIRENVELLPLLKIDSEQGGASNGGHVSRAAGYAMLAELYLNAEKWAGKPMWDECINYCDKIIAGEGGGNGGTPKLASDINELFANDNSANPESLFQFQYSRKAGFTFDWGGFFMGYDNIRDVLNVGYGGWNAFVVIPTAFDAFSENDLRKKEWFLFGPQYKYGTSEQVLGTEEWDGKPFAYVNSIRRESEGDLTSEGSMAEGEENSGARFNKYKSGTLSDANYQENDFIIYRLTEIYFNKAEALIRKNGGITTDEAVELINDSRKRAFTAEDWPSAKFNSSTLDLEALLAERGREFIFEGKRRTDLIRFGKFTTATWWDHKPSNDVNKELFAIPQTQRAINPNLDQNPGYLN</sequence>
<evidence type="ECO:0000313" key="8">
    <source>
        <dbReference type="EMBL" id="MBE8719761.1"/>
    </source>
</evidence>
<dbReference type="InterPro" id="IPR011990">
    <property type="entry name" value="TPR-like_helical_dom_sf"/>
</dbReference>
<feature type="domain" description="SusD-like N-terminal" evidence="7">
    <location>
        <begin position="56"/>
        <end position="240"/>
    </location>
</feature>
<dbReference type="SUPFAM" id="SSF48452">
    <property type="entry name" value="TPR-like"/>
    <property type="match status" value="1"/>
</dbReference>
<evidence type="ECO:0000259" key="6">
    <source>
        <dbReference type="Pfam" id="PF07980"/>
    </source>
</evidence>
<evidence type="ECO:0000256" key="4">
    <source>
        <dbReference type="ARBA" id="ARBA00023136"/>
    </source>
</evidence>
<evidence type="ECO:0000256" key="1">
    <source>
        <dbReference type="ARBA" id="ARBA00004442"/>
    </source>
</evidence>
<dbReference type="EMBL" id="PSKQ01000016">
    <property type="protein sequence ID" value="MBE8719761.1"/>
    <property type="molecule type" value="Genomic_DNA"/>
</dbReference>
<dbReference type="InterPro" id="IPR033985">
    <property type="entry name" value="SusD-like_N"/>
</dbReference>
<dbReference type="Pfam" id="PF14322">
    <property type="entry name" value="SusD-like_3"/>
    <property type="match status" value="1"/>
</dbReference>
<evidence type="ECO:0000256" key="2">
    <source>
        <dbReference type="ARBA" id="ARBA00006275"/>
    </source>
</evidence>